<keyword evidence="3" id="KW-1185">Reference proteome</keyword>
<dbReference type="Proteomes" id="UP000763641">
    <property type="component" value="Unassembled WGS sequence"/>
</dbReference>
<evidence type="ECO:0000256" key="1">
    <source>
        <dbReference type="SAM" id="SignalP"/>
    </source>
</evidence>
<dbReference type="SUPFAM" id="SSF56935">
    <property type="entry name" value="Porins"/>
    <property type="match status" value="1"/>
</dbReference>
<feature type="chain" id="PRO_5046070634" description="Preprotein translocase subunit YajC" evidence="1">
    <location>
        <begin position="21"/>
        <end position="533"/>
    </location>
</feature>
<feature type="signal peptide" evidence="1">
    <location>
        <begin position="1"/>
        <end position="20"/>
    </location>
</feature>
<comment type="caution">
    <text evidence="2">The sequence shown here is derived from an EMBL/GenBank/DDBJ whole genome shotgun (WGS) entry which is preliminary data.</text>
</comment>
<sequence>MIRSVFVLVPALVLANPVDAQDAPRVALAPYIELSQVVTADLNSGDVLTYSSLAAGIDASIATRRANGQLSYRYERRIAWDDRIGDSDIHSGLARGQVALARGLTLDGGAIAARARNDIRGDAPGILAGNVGNTSQIYGAYVGPSYTTQVGAFGLNAAYQLGYTKVETPTVDGAGPDRRRLDYYDDSWGQLAAASIGTAPGAILPVGLTLSGAYSRETASQLKQRYEGLYGRGDVLLPVSYTVALTAGVGYEKIEASQRDPQVDASGAPVVDGNGRFITDPASPRRIAYRTDGVYYDAGVVWRPNHRTEVRGAVGRRYGSTSYTGSATWQASQSTGVGVVVYDTVTTFGRQLRTGLTALPTSFQVRRDPFGQNFNGCTFGTSGAAPGGCLNDVFQSISTASYRARGIEGVLSSQRGRSTYGVGIGYANRRLYAPANGPGIIVTGLEDENYFGQLFFTRALSRVSGFDSNVFLTYSDTELQDGDGTWSGGATASYYHGFGRLSTTASVGLYAFKVGDFETNWSAQALLGARYTF</sequence>
<evidence type="ECO:0000313" key="2">
    <source>
        <dbReference type="EMBL" id="MBM6578409.1"/>
    </source>
</evidence>
<gene>
    <name evidence="2" type="ORF">ILT43_18670</name>
</gene>
<name>A0ABS2DBV2_9SPHN</name>
<keyword evidence="1" id="KW-0732">Signal</keyword>
<protein>
    <recommendedName>
        <fullName evidence="4">Preprotein translocase subunit YajC</fullName>
    </recommendedName>
</protein>
<reference evidence="2 3" key="1">
    <citation type="submission" date="2020-12" db="EMBL/GenBank/DDBJ databases">
        <title>Sphingomonas sp.</title>
        <authorList>
            <person name="Kim M.K."/>
        </authorList>
    </citation>
    <scope>NUCLEOTIDE SEQUENCE [LARGE SCALE GENOMIC DNA]</scope>
    <source>
        <strain evidence="2 3">BT552</strain>
    </source>
</reference>
<evidence type="ECO:0008006" key="4">
    <source>
        <dbReference type="Google" id="ProtNLM"/>
    </source>
</evidence>
<proteinExistence type="predicted"/>
<dbReference type="RefSeq" id="WP_204200504.1">
    <property type="nucleotide sequence ID" value="NZ_JAFEMC010000007.1"/>
</dbReference>
<accession>A0ABS2DBV2</accession>
<evidence type="ECO:0000313" key="3">
    <source>
        <dbReference type="Proteomes" id="UP000763641"/>
    </source>
</evidence>
<dbReference type="EMBL" id="JAFEMC010000007">
    <property type="protein sequence ID" value="MBM6578409.1"/>
    <property type="molecule type" value="Genomic_DNA"/>
</dbReference>
<organism evidence="2 3">
    <name type="scientific">Sphingomonas longa</name>
    <dbReference type="NCBI Taxonomy" id="2778730"/>
    <lineage>
        <taxon>Bacteria</taxon>
        <taxon>Pseudomonadati</taxon>
        <taxon>Pseudomonadota</taxon>
        <taxon>Alphaproteobacteria</taxon>
        <taxon>Sphingomonadales</taxon>
        <taxon>Sphingomonadaceae</taxon>
        <taxon>Sphingomonas</taxon>
    </lineage>
</organism>